<evidence type="ECO:0000313" key="3">
    <source>
        <dbReference type="EMBL" id="MCY6370995.1"/>
    </source>
</evidence>
<dbReference type="InterPro" id="IPR043168">
    <property type="entry name" value="DegV_C"/>
</dbReference>
<keyword evidence="4" id="KW-1185">Reference proteome</keyword>
<evidence type="ECO:0000256" key="1">
    <source>
        <dbReference type="ARBA" id="ARBA00003238"/>
    </source>
</evidence>
<evidence type="ECO:0000313" key="4">
    <source>
        <dbReference type="Proteomes" id="UP001079657"/>
    </source>
</evidence>
<gene>
    <name evidence="3" type="ORF">OXH55_10160</name>
</gene>
<dbReference type="Pfam" id="PF02645">
    <property type="entry name" value="DegV"/>
    <property type="match status" value="1"/>
</dbReference>
<dbReference type="Proteomes" id="UP001079657">
    <property type="component" value="Unassembled WGS sequence"/>
</dbReference>
<comment type="function">
    <text evidence="1">May bind long-chain fatty acids, such as palmitate, and may play a role in lipid transport or fatty acid metabolism.</text>
</comment>
<dbReference type="EMBL" id="JAPQES010000003">
    <property type="protein sequence ID" value="MCY6370995.1"/>
    <property type="molecule type" value="Genomic_DNA"/>
</dbReference>
<dbReference type="Gene3D" id="3.40.50.10170">
    <property type="match status" value="1"/>
</dbReference>
<dbReference type="InterPro" id="IPR003797">
    <property type="entry name" value="DegV"/>
</dbReference>
<reference evidence="3" key="1">
    <citation type="submission" date="2022-12" db="EMBL/GenBank/DDBJ databases">
        <authorList>
            <person name="Wang J."/>
        </authorList>
    </citation>
    <scope>NUCLEOTIDE SEQUENCE</scope>
    <source>
        <strain evidence="3">HY-42-06</strain>
    </source>
</reference>
<dbReference type="NCBIfam" id="TIGR00762">
    <property type="entry name" value="DegV"/>
    <property type="match status" value="1"/>
</dbReference>
<dbReference type="InterPro" id="IPR050270">
    <property type="entry name" value="DegV_domain_contain"/>
</dbReference>
<evidence type="ECO:0000256" key="2">
    <source>
        <dbReference type="ARBA" id="ARBA00023121"/>
    </source>
</evidence>
<dbReference type="PROSITE" id="PS51482">
    <property type="entry name" value="DEGV"/>
    <property type="match status" value="1"/>
</dbReference>
<dbReference type="Gene3D" id="3.30.1180.10">
    <property type="match status" value="1"/>
</dbReference>
<protein>
    <submittedName>
        <fullName evidence="3">DegV family protein</fullName>
    </submittedName>
</protein>
<dbReference type="SUPFAM" id="SSF82549">
    <property type="entry name" value="DAK1/DegV-like"/>
    <property type="match status" value="1"/>
</dbReference>
<dbReference type="RefSeq" id="WP_268049835.1">
    <property type="nucleotide sequence ID" value="NZ_JAPQES010000003.1"/>
</dbReference>
<dbReference type="PANTHER" id="PTHR33434">
    <property type="entry name" value="DEGV DOMAIN-CONTAINING PROTEIN DR_1986-RELATED"/>
    <property type="match status" value="1"/>
</dbReference>
<dbReference type="PANTHER" id="PTHR33434:SF3">
    <property type="entry name" value="DEGV DOMAIN-CONTAINING PROTEIN YITS"/>
    <property type="match status" value="1"/>
</dbReference>
<proteinExistence type="predicted"/>
<name>A0ABT4CPM3_9CLOT</name>
<comment type="caution">
    <text evidence="3">The sequence shown here is derived from an EMBL/GenBank/DDBJ whole genome shotgun (WGS) entry which is preliminary data.</text>
</comment>
<organism evidence="3 4">
    <name type="scientific">Clostridium ganghwense</name>
    <dbReference type="NCBI Taxonomy" id="312089"/>
    <lineage>
        <taxon>Bacteria</taxon>
        <taxon>Bacillati</taxon>
        <taxon>Bacillota</taxon>
        <taxon>Clostridia</taxon>
        <taxon>Eubacteriales</taxon>
        <taxon>Clostridiaceae</taxon>
        <taxon>Clostridium</taxon>
    </lineage>
</organism>
<keyword evidence="2" id="KW-0446">Lipid-binding</keyword>
<sequence length="282" mass="31213">MSKIALITDTTADLTEEVIKKYNIKVLPFRIIYKDREYKDKIEITPEQVYDELPNEVPTSSLPSMNDMDEIFTKLKEEGYTHAVAITLSSGLSGISNAVKLVSENHENITTYVCDSKSISLGEGILVEECGKMIEAGKSFEEIVNTLPSLVKKSHVFFVVKTLEYLKKGGRIGRVAGTIGQLLNIKPIISIGEDGKYFTYDKVRGRKQSLSKLLNIFKEVTQGKKCDVYVMHGNGYKDAQGVYEEISKLDSVKSIQFGGQISPVSGMHSGPGLVGLAFIEKE</sequence>
<accession>A0ABT4CPM3</accession>